<feature type="region of interest" description="Disordered" evidence="5">
    <location>
        <begin position="631"/>
        <end position="655"/>
    </location>
</feature>
<dbReference type="PANTHER" id="PTHR11814">
    <property type="entry name" value="SULFATE TRANSPORTER"/>
    <property type="match status" value="1"/>
</dbReference>
<name>A0A9P5G725_GEOCN</name>
<evidence type="ECO:0000256" key="2">
    <source>
        <dbReference type="ARBA" id="ARBA00022692"/>
    </source>
</evidence>
<evidence type="ECO:0000259" key="7">
    <source>
        <dbReference type="PROSITE" id="PS50801"/>
    </source>
</evidence>
<feature type="domain" description="STAS" evidence="7">
    <location>
        <begin position="596"/>
        <end position="719"/>
    </location>
</feature>
<dbReference type="Pfam" id="PF00916">
    <property type="entry name" value="Sulfate_transp"/>
    <property type="match status" value="1"/>
</dbReference>
<reference evidence="8" key="1">
    <citation type="journal article" date="2020" name="Front. Microbiol.">
        <title>Phenotypic and Genetic Characterization of the Cheese Ripening Yeast Geotrichum candidum.</title>
        <authorList>
            <person name="Perkins V."/>
            <person name="Vignola S."/>
            <person name="Lessard M.H."/>
            <person name="Plante P.L."/>
            <person name="Corbeil J."/>
            <person name="Dugat-Bony E."/>
            <person name="Frenette M."/>
            <person name="Labrie S."/>
        </authorList>
    </citation>
    <scope>NUCLEOTIDE SEQUENCE</scope>
    <source>
        <strain evidence="8">LMA-70</strain>
    </source>
</reference>
<reference evidence="8" key="2">
    <citation type="submission" date="2020-01" db="EMBL/GenBank/DDBJ databases">
        <authorList>
            <person name="Perkins V."/>
            <person name="Lessard M.-H."/>
            <person name="Dugat-Bony E."/>
            <person name="Frenette M."/>
            <person name="Labrie S."/>
        </authorList>
    </citation>
    <scope>NUCLEOTIDE SEQUENCE</scope>
    <source>
        <strain evidence="8">LMA-70</strain>
    </source>
</reference>
<dbReference type="SUPFAM" id="SSF52091">
    <property type="entry name" value="SpoIIaa-like"/>
    <property type="match status" value="1"/>
</dbReference>
<evidence type="ECO:0000256" key="6">
    <source>
        <dbReference type="SAM" id="Phobius"/>
    </source>
</evidence>
<dbReference type="InterPro" id="IPR011547">
    <property type="entry name" value="SLC26A/SulP_dom"/>
</dbReference>
<keyword evidence="4 6" id="KW-0472">Membrane</keyword>
<dbReference type="GO" id="GO:0016020">
    <property type="term" value="C:membrane"/>
    <property type="evidence" value="ECO:0007669"/>
    <property type="project" value="UniProtKB-SubCell"/>
</dbReference>
<keyword evidence="3 6" id="KW-1133">Transmembrane helix</keyword>
<comment type="subcellular location">
    <subcellularLocation>
        <location evidence="1">Membrane</location>
        <topology evidence="1">Multi-pass membrane protein</topology>
    </subcellularLocation>
</comment>
<proteinExistence type="predicted"/>
<dbReference type="Proteomes" id="UP000750522">
    <property type="component" value="Unassembled WGS sequence"/>
</dbReference>
<dbReference type="AlphaFoldDB" id="A0A9P5G725"/>
<dbReference type="GO" id="GO:0008271">
    <property type="term" value="F:secondary active sulfate transmembrane transporter activity"/>
    <property type="evidence" value="ECO:0007669"/>
    <property type="project" value="InterPro"/>
</dbReference>
<dbReference type="PROSITE" id="PS50801">
    <property type="entry name" value="STAS"/>
    <property type="match status" value="1"/>
</dbReference>
<gene>
    <name evidence="8" type="ORF">DV451_002327</name>
</gene>
<dbReference type="Pfam" id="PF01740">
    <property type="entry name" value="STAS"/>
    <property type="match status" value="1"/>
</dbReference>
<feature type="transmembrane region" description="Helical" evidence="6">
    <location>
        <begin position="432"/>
        <end position="453"/>
    </location>
</feature>
<feature type="transmembrane region" description="Helical" evidence="6">
    <location>
        <begin position="172"/>
        <end position="192"/>
    </location>
</feature>
<dbReference type="InterPro" id="IPR001902">
    <property type="entry name" value="SLC26A/SulP_fam"/>
</dbReference>
<keyword evidence="2 6" id="KW-0812">Transmembrane</keyword>
<evidence type="ECO:0000313" key="8">
    <source>
        <dbReference type="EMBL" id="KAF5100987.1"/>
    </source>
</evidence>
<feature type="transmembrane region" description="Helical" evidence="6">
    <location>
        <begin position="54"/>
        <end position="74"/>
    </location>
</feature>
<dbReference type="CDD" id="cd07042">
    <property type="entry name" value="STAS_SulP_like_sulfate_transporter"/>
    <property type="match status" value="1"/>
</dbReference>
<dbReference type="InterPro" id="IPR018045">
    <property type="entry name" value="S04_transporter_CS"/>
</dbReference>
<feature type="transmembrane region" description="Helical" evidence="6">
    <location>
        <begin position="402"/>
        <end position="420"/>
    </location>
</feature>
<dbReference type="PROSITE" id="PS01130">
    <property type="entry name" value="SLC26A"/>
    <property type="match status" value="1"/>
</dbReference>
<dbReference type="InterPro" id="IPR036513">
    <property type="entry name" value="STAS_dom_sf"/>
</dbReference>
<evidence type="ECO:0000256" key="3">
    <source>
        <dbReference type="ARBA" id="ARBA00022989"/>
    </source>
</evidence>
<comment type="caution">
    <text evidence="8">The sequence shown here is derived from an EMBL/GenBank/DDBJ whole genome shotgun (WGS) entry which is preliminary data.</text>
</comment>
<feature type="transmembrane region" description="Helical" evidence="6">
    <location>
        <begin position="86"/>
        <end position="103"/>
    </location>
</feature>
<protein>
    <recommendedName>
        <fullName evidence="7">STAS domain-containing protein</fullName>
    </recommendedName>
</protein>
<feature type="transmembrane region" description="Helical" evidence="6">
    <location>
        <begin position="251"/>
        <end position="273"/>
    </location>
</feature>
<sequence>MSAVGQTVEAYDQKTPSVKDYFKKGAKNPVDKAKDYVISLFPILQWIYRYNFTWLYGDLIAGLTVGIVVVPQGMSYAKIASLSPEYGLYASFIGVFIYCFFATSKDVSIGPVAVMSLQVGRTIIKVTEKYPQYANDGPLIGITLSLLCGAVALGLGLLRLGFILEFIPIPAVMGFMTGSAFSIIVGQVPGLFGVSKRLDTRAATYKVFIDFWKNIKYSNIDAAFGLVSLFFLFLFKYVASYGEKRAPKYKVYFFYVGVLRNGLIIVFATLISWGCYRHSEKPAASLIKTVPSGLRHVGVPTINKDIINALAPELPVSVIVLLLEHIAISKSFGRVNNYKIVPNQELIAIGVTNLIGIFFSAYPATGSFSRSALKAKCGVRTPLAGIFTGAVVLLALYAFTDAFYWIPNATLCAIIIHAVYDLMANPKTSYKVWTVSPVEAAIFIIAVFITVFVTIEAGIYFSICASAAFLLFRIAKAKGEFLGRIEYFEVINPTITGNINIESNSDYLVKTKSNTSNQNLDNSRITEEISDKGVTASNKSDGINEKTAEIISVHKVNNSRPSSVSPSNPNIVKRYKWVPLKLHNLNPKLRILPPPPGVVVFRPNESFTYPNCSRQVDFLYDEVQRVTRRGNPNKISKLGDRPWNDHGPRHRKENTEDDRPILRAVILDFSSVPQLDLTGIQNLVDISKAINRYADREVEFHFVGIISSWARRALMAEGFGTGSPEKSVVGVTNSYFTYGFEGETEETRVKIEDEESSIGKEAESRVSASNDDYLVPLIGTNTPFFHSEIPNLE</sequence>
<dbReference type="NCBIfam" id="TIGR00815">
    <property type="entry name" value="sulP"/>
    <property type="match status" value="1"/>
</dbReference>
<dbReference type="InterPro" id="IPR002645">
    <property type="entry name" value="STAS_dom"/>
</dbReference>
<feature type="transmembrane region" description="Helical" evidence="6">
    <location>
        <begin position="139"/>
        <end position="160"/>
    </location>
</feature>
<accession>A0A9P5G725</accession>
<dbReference type="EMBL" id="QQZK01000041">
    <property type="protein sequence ID" value="KAF5100987.1"/>
    <property type="molecule type" value="Genomic_DNA"/>
</dbReference>
<feature type="transmembrane region" description="Helical" evidence="6">
    <location>
        <begin position="222"/>
        <end position="239"/>
    </location>
</feature>
<evidence type="ECO:0000256" key="1">
    <source>
        <dbReference type="ARBA" id="ARBA00004141"/>
    </source>
</evidence>
<feature type="transmembrane region" description="Helical" evidence="6">
    <location>
        <begin position="377"/>
        <end position="396"/>
    </location>
</feature>
<evidence type="ECO:0000313" key="9">
    <source>
        <dbReference type="Proteomes" id="UP000750522"/>
    </source>
</evidence>
<feature type="region of interest" description="Disordered" evidence="5">
    <location>
        <begin position="519"/>
        <end position="540"/>
    </location>
</feature>
<organism evidence="8 9">
    <name type="scientific">Geotrichum candidum</name>
    <name type="common">Oospora lactis</name>
    <name type="synonym">Dipodascus geotrichum</name>
    <dbReference type="NCBI Taxonomy" id="1173061"/>
    <lineage>
        <taxon>Eukaryota</taxon>
        <taxon>Fungi</taxon>
        <taxon>Dikarya</taxon>
        <taxon>Ascomycota</taxon>
        <taxon>Saccharomycotina</taxon>
        <taxon>Dipodascomycetes</taxon>
        <taxon>Dipodascales</taxon>
        <taxon>Dipodascaceae</taxon>
        <taxon>Geotrichum</taxon>
    </lineage>
</organism>
<evidence type="ECO:0000256" key="5">
    <source>
        <dbReference type="SAM" id="MobiDB-lite"/>
    </source>
</evidence>
<dbReference type="Gene3D" id="3.30.750.24">
    <property type="entry name" value="STAS domain"/>
    <property type="match status" value="1"/>
</dbReference>
<feature type="transmembrane region" description="Helical" evidence="6">
    <location>
        <begin position="346"/>
        <end position="365"/>
    </location>
</feature>
<evidence type="ECO:0000256" key="4">
    <source>
        <dbReference type="ARBA" id="ARBA00023136"/>
    </source>
</evidence>
<feature type="compositionally biased region" description="Basic and acidic residues" evidence="5">
    <location>
        <begin position="637"/>
        <end position="655"/>
    </location>
</feature>